<dbReference type="Proteomes" id="UP000199403">
    <property type="component" value="Unassembled WGS sequence"/>
</dbReference>
<name>A0A1H6U3I2_9BACT</name>
<organism evidence="1 2">
    <name type="scientific">Cyclobacterium xiamenense</name>
    <dbReference type="NCBI Taxonomy" id="1297121"/>
    <lineage>
        <taxon>Bacteria</taxon>
        <taxon>Pseudomonadati</taxon>
        <taxon>Bacteroidota</taxon>
        <taxon>Cytophagia</taxon>
        <taxon>Cytophagales</taxon>
        <taxon>Cyclobacteriaceae</taxon>
        <taxon>Cyclobacterium</taxon>
    </lineage>
</organism>
<accession>A0A1H6U3I2</accession>
<proteinExistence type="predicted"/>
<sequence>MQDVLSIKTLIQETTAGQSMVTHEAGAVSQVIAFRLNEPVFPQVLRPGRELLLR</sequence>
<protein>
    <submittedName>
        <fullName evidence="1">Uncharacterized protein</fullName>
    </submittedName>
</protein>
<dbReference type="STRING" id="1416801.SAMN05192553_101616"/>
<reference evidence="2" key="1">
    <citation type="submission" date="2016-10" db="EMBL/GenBank/DDBJ databases">
        <authorList>
            <person name="Varghese N."/>
            <person name="Submissions S."/>
        </authorList>
    </citation>
    <scope>NUCLEOTIDE SEQUENCE [LARGE SCALE GENOMIC DNA]</scope>
    <source>
        <strain evidence="2">IBRC-M 10761</strain>
    </source>
</reference>
<evidence type="ECO:0000313" key="1">
    <source>
        <dbReference type="EMBL" id="SEI86879.1"/>
    </source>
</evidence>
<gene>
    <name evidence="1" type="ORF">SAMN05192553_101616</name>
</gene>
<keyword evidence="2" id="KW-1185">Reference proteome</keyword>
<dbReference type="AlphaFoldDB" id="A0A1H6U3I2"/>
<evidence type="ECO:0000313" key="2">
    <source>
        <dbReference type="Proteomes" id="UP000199403"/>
    </source>
</evidence>
<dbReference type="EMBL" id="FNZH01000001">
    <property type="protein sequence ID" value="SEI86879.1"/>
    <property type="molecule type" value="Genomic_DNA"/>
</dbReference>